<organism evidence="1 2">
    <name type="scientific">Racocetra fulgida</name>
    <dbReference type="NCBI Taxonomy" id="60492"/>
    <lineage>
        <taxon>Eukaryota</taxon>
        <taxon>Fungi</taxon>
        <taxon>Fungi incertae sedis</taxon>
        <taxon>Mucoromycota</taxon>
        <taxon>Glomeromycotina</taxon>
        <taxon>Glomeromycetes</taxon>
        <taxon>Diversisporales</taxon>
        <taxon>Gigasporaceae</taxon>
        <taxon>Racocetra</taxon>
    </lineage>
</organism>
<sequence length="51" mass="5857">LNDDILTDTLRTLVKAKVLKLVIDIDRAILDILKHSKTMNIDDLAERVIDR</sequence>
<evidence type="ECO:0000313" key="1">
    <source>
        <dbReference type="EMBL" id="CAG8787001.1"/>
    </source>
</evidence>
<gene>
    <name evidence="1" type="ORF">RFULGI_LOCUS16347</name>
</gene>
<proteinExistence type="predicted"/>
<comment type="caution">
    <text evidence="1">The sequence shown here is derived from an EMBL/GenBank/DDBJ whole genome shotgun (WGS) entry which is preliminary data.</text>
</comment>
<name>A0A9N9JKR7_9GLOM</name>
<evidence type="ECO:0000313" key="2">
    <source>
        <dbReference type="Proteomes" id="UP000789396"/>
    </source>
</evidence>
<dbReference type="AlphaFoldDB" id="A0A9N9JKR7"/>
<dbReference type="EMBL" id="CAJVPZ010057549">
    <property type="protein sequence ID" value="CAG8787001.1"/>
    <property type="molecule type" value="Genomic_DNA"/>
</dbReference>
<accession>A0A9N9JKR7</accession>
<dbReference type="Proteomes" id="UP000789396">
    <property type="component" value="Unassembled WGS sequence"/>
</dbReference>
<feature type="non-terminal residue" evidence="1">
    <location>
        <position position="1"/>
    </location>
</feature>
<protein>
    <submittedName>
        <fullName evidence="1">8058_t:CDS:1</fullName>
    </submittedName>
</protein>
<feature type="non-terminal residue" evidence="1">
    <location>
        <position position="51"/>
    </location>
</feature>
<reference evidence="1" key="1">
    <citation type="submission" date="2021-06" db="EMBL/GenBank/DDBJ databases">
        <authorList>
            <person name="Kallberg Y."/>
            <person name="Tangrot J."/>
            <person name="Rosling A."/>
        </authorList>
    </citation>
    <scope>NUCLEOTIDE SEQUENCE</scope>
    <source>
        <strain evidence="1">IN212</strain>
    </source>
</reference>
<keyword evidence="2" id="KW-1185">Reference proteome</keyword>